<accession>A0A0U5GE63</accession>
<keyword evidence="2" id="KW-1185">Reference proteome</keyword>
<name>A0A0U5GE63_ASPCI</name>
<protein>
    <submittedName>
        <fullName evidence="1">Uncharacterized protein</fullName>
    </submittedName>
</protein>
<evidence type="ECO:0000313" key="2">
    <source>
        <dbReference type="Proteomes" id="UP000054771"/>
    </source>
</evidence>
<gene>
    <name evidence="1" type="ORF">ASPCAL12096</name>
</gene>
<dbReference type="OrthoDB" id="10343262at2759"/>
<evidence type="ECO:0000313" key="1">
    <source>
        <dbReference type="EMBL" id="CEL08952.1"/>
    </source>
</evidence>
<dbReference type="Proteomes" id="UP000054771">
    <property type="component" value="Unassembled WGS sequence"/>
</dbReference>
<proteinExistence type="predicted"/>
<dbReference type="EMBL" id="CDMC01000012">
    <property type="protein sequence ID" value="CEL08952.1"/>
    <property type="molecule type" value="Genomic_DNA"/>
</dbReference>
<dbReference type="InterPro" id="IPR029058">
    <property type="entry name" value="AB_hydrolase_fold"/>
</dbReference>
<reference evidence="2" key="1">
    <citation type="journal article" date="2016" name="Genome Announc.">
        <title>Draft genome sequences of fungus Aspergillus calidoustus.</title>
        <authorList>
            <person name="Horn F."/>
            <person name="Linde J."/>
            <person name="Mattern D.J."/>
            <person name="Walther G."/>
            <person name="Guthke R."/>
            <person name="Scherlach K."/>
            <person name="Martin K."/>
            <person name="Brakhage A.A."/>
            <person name="Petzke L."/>
            <person name="Valiante V."/>
        </authorList>
    </citation>
    <scope>NUCLEOTIDE SEQUENCE [LARGE SCALE GENOMIC DNA]</scope>
    <source>
        <strain evidence="2">SF006504</strain>
    </source>
</reference>
<dbReference type="SUPFAM" id="SSF53474">
    <property type="entry name" value="alpha/beta-Hydrolases"/>
    <property type="match status" value="1"/>
</dbReference>
<dbReference type="Gene3D" id="3.40.50.1820">
    <property type="entry name" value="alpha/beta hydrolase"/>
    <property type="match status" value="1"/>
</dbReference>
<sequence length="297" mass="32570">MKQDCGAKEYRPVALGTDYATTDSALYDPDFPPIHFPHVFMSNGKPIQSFMWLANGRETKGCVILAPQRYGGDCLDSLVPALVGAGINVLRFNPRGMWDNEHDYSLMSAVEDLHSAVAFLRKDDGRHTTPPGTTPLPRSFLIDTDRIAVLGKSGGGGAVGWIGAAENTALNTVISVCPILLSPPIPDDYAKVFADLKESTAGRIDLNSELERMSPADYDRMDMHKAASKLVDKNVLLIATPNRVHLKNIHQPLIDTMQNLGAKKFSQAILGPDEYFLTSRIMLTRLIVSWLKAECGF</sequence>
<organism evidence="1 2">
    <name type="scientific">Aspergillus calidoustus</name>
    <dbReference type="NCBI Taxonomy" id="454130"/>
    <lineage>
        <taxon>Eukaryota</taxon>
        <taxon>Fungi</taxon>
        <taxon>Dikarya</taxon>
        <taxon>Ascomycota</taxon>
        <taxon>Pezizomycotina</taxon>
        <taxon>Eurotiomycetes</taxon>
        <taxon>Eurotiomycetidae</taxon>
        <taxon>Eurotiales</taxon>
        <taxon>Aspergillaceae</taxon>
        <taxon>Aspergillus</taxon>
        <taxon>Aspergillus subgen. Nidulantes</taxon>
    </lineage>
</organism>
<dbReference type="AlphaFoldDB" id="A0A0U5GE63"/>